<reference evidence="2" key="1">
    <citation type="submission" date="2023-10" db="EMBL/GenBank/DDBJ databases">
        <authorList>
            <person name="Domelevo Entfellner J.-B."/>
        </authorList>
    </citation>
    <scope>NUCLEOTIDE SEQUENCE</scope>
</reference>
<evidence type="ECO:0000313" key="2">
    <source>
        <dbReference type="EMBL" id="CAJ1978152.1"/>
    </source>
</evidence>
<feature type="chain" id="PRO_5041652223" description="Secreted protein" evidence="1">
    <location>
        <begin position="17"/>
        <end position="70"/>
    </location>
</feature>
<name>A0AA87B8I1_9FABA</name>
<feature type="non-terminal residue" evidence="2">
    <location>
        <position position="70"/>
    </location>
</feature>
<evidence type="ECO:0000313" key="3">
    <source>
        <dbReference type="Proteomes" id="UP001189624"/>
    </source>
</evidence>
<protein>
    <recommendedName>
        <fullName evidence="4">Secreted protein</fullName>
    </recommendedName>
</protein>
<accession>A0AA87B8I1</accession>
<proteinExistence type="predicted"/>
<evidence type="ECO:0000256" key="1">
    <source>
        <dbReference type="SAM" id="SignalP"/>
    </source>
</evidence>
<dbReference type="Gramene" id="rna-AYBTSS11_LOCUS30337">
    <property type="protein sequence ID" value="CAJ1978152.1"/>
    <property type="gene ID" value="gene-AYBTSS11_LOCUS30337"/>
</dbReference>
<feature type="signal peptide" evidence="1">
    <location>
        <begin position="1"/>
        <end position="16"/>
    </location>
</feature>
<gene>
    <name evidence="2" type="ORF">AYBTSS11_LOCUS30337</name>
</gene>
<sequence>MMMLILPFSLPCCLLGQQNIKCTLLVLASHSGFDTFQISSNSGVATLSHARDQFFVYNTIASLTHITTYG</sequence>
<keyword evidence="3" id="KW-1185">Reference proteome</keyword>
<dbReference type="EMBL" id="OY731408">
    <property type="protein sequence ID" value="CAJ1978152.1"/>
    <property type="molecule type" value="Genomic_DNA"/>
</dbReference>
<organism evidence="2 3">
    <name type="scientific">Sphenostylis stenocarpa</name>
    <dbReference type="NCBI Taxonomy" id="92480"/>
    <lineage>
        <taxon>Eukaryota</taxon>
        <taxon>Viridiplantae</taxon>
        <taxon>Streptophyta</taxon>
        <taxon>Embryophyta</taxon>
        <taxon>Tracheophyta</taxon>
        <taxon>Spermatophyta</taxon>
        <taxon>Magnoliopsida</taxon>
        <taxon>eudicotyledons</taxon>
        <taxon>Gunneridae</taxon>
        <taxon>Pentapetalae</taxon>
        <taxon>rosids</taxon>
        <taxon>fabids</taxon>
        <taxon>Fabales</taxon>
        <taxon>Fabaceae</taxon>
        <taxon>Papilionoideae</taxon>
        <taxon>50 kb inversion clade</taxon>
        <taxon>NPAAA clade</taxon>
        <taxon>indigoferoid/millettioid clade</taxon>
        <taxon>Phaseoleae</taxon>
        <taxon>Sphenostylis</taxon>
    </lineage>
</organism>
<dbReference type="AlphaFoldDB" id="A0AA87B8I1"/>
<dbReference type="Proteomes" id="UP001189624">
    <property type="component" value="Chromosome 11"/>
</dbReference>
<evidence type="ECO:0008006" key="4">
    <source>
        <dbReference type="Google" id="ProtNLM"/>
    </source>
</evidence>
<keyword evidence="1" id="KW-0732">Signal</keyword>